<feature type="site" description="Could be important to modulate the pK values of the two catalytic cysteine residues" evidence="8">
    <location>
        <position position="208"/>
    </location>
</feature>
<evidence type="ECO:0000256" key="5">
    <source>
        <dbReference type="ARBA" id="ARBA00023154"/>
    </source>
</evidence>
<comment type="similarity">
    <text evidence="2 8">Belongs to the diaminopimelate epimerase family.</text>
</comment>
<feature type="active site" evidence="9">
    <location>
        <position position="75"/>
    </location>
</feature>
<keyword evidence="5 8" id="KW-0457">Lysine biosynthesis</keyword>
<sequence length="274" mass="29938">MTIHFTKMHGLGNDFVVIDLTQGGDAITPTQAQTIADRRRGVGCDQVLVMESPRQPHADLFMRIYNPDGSEAGACGNGTRCVSALYMKQKGADRCVIETVAGLLPAKKVGDLIQVDMGEPRTRWDQIPLSRECDTLNLGILHGRQTMTEPVAVNVGNPHTVFFVDDVSRVDIEKWGPEVENHVLFPQRTNVEFAEVLTPETIRVRVWERGTGVTQACGSGACATIVAAARRGLTGRKAEIVLDGGSLLLEWRAEDNHILMTGPTTYVFDGILKS</sequence>
<dbReference type="Gene3D" id="3.10.310.10">
    <property type="entry name" value="Diaminopimelate Epimerase, Chain A, domain 1"/>
    <property type="match status" value="2"/>
</dbReference>
<evidence type="ECO:0000256" key="2">
    <source>
        <dbReference type="ARBA" id="ARBA00010219"/>
    </source>
</evidence>
<name>A0A7T5R198_9BACT</name>
<dbReference type="EMBL" id="CP066681">
    <property type="protein sequence ID" value="QQG35669.1"/>
    <property type="molecule type" value="Genomic_DNA"/>
</dbReference>
<dbReference type="UniPathway" id="UPA00034">
    <property type="reaction ID" value="UER00025"/>
</dbReference>
<keyword evidence="4 8" id="KW-0028">Amino-acid biosynthesis</keyword>
<reference evidence="10 11" key="1">
    <citation type="submission" date="2020-07" db="EMBL/GenBank/DDBJ databases">
        <title>Huge and variable diversity of episymbiotic CPR bacteria and DPANN archaea in groundwater ecosystems.</title>
        <authorList>
            <person name="He C.Y."/>
            <person name="Keren R."/>
            <person name="Whittaker M."/>
            <person name="Farag I.F."/>
            <person name="Doudna J."/>
            <person name="Cate J.H.D."/>
            <person name="Banfield J.F."/>
        </authorList>
    </citation>
    <scope>NUCLEOTIDE SEQUENCE [LARGE SCALE GENOMIC DNA]</scope>
    <source>
        <strain evidence="10">NC_groundwater_70_Ag_B-0.1um_54_66</strain>
    </source>
</reference>
<evidence type="ECO:0000256" key="9">
    <source>
        <dbReference type="PROSITE-ProRule" id="PRU10125"/>
    </source>
</evidence>
<evidence type="ECO:0000256" key="4">
    <source>
        <dbReference type="ARBA" id="ARBA00022605"/>
    </source>
</evidence>
<dbReference type="AlphaFoldDB" id="A0A7T5R198"/>
<evidence type="ECO:0000256" key="6">
    <source>
        <dbReference type="ARBA" id="ARBA00023235"/>
    </source>
</evidence>
<protein>
    <recommendedName>
        <fullName evidence="3 8">Diaminopimelate epimerase</fullName>
        <shortName evidence="8">DAP epimerase</shortName>
        <ecNumber evidence="3 8">5.1.1.7</ecNumber>
    </recommendedName>
    <alternativeName>
        <fullName evidence="8">PLP-independent amino acid racemase</fullName>
    </alternativeName>
</protein>
<dbReference type="InterPro" id="IPR001653">
    <property type="entry name" value="DAP_epimerase_DapF"/>
</dbReference>
<comment type="subunit">
    <text evidence="8">Homodimer.</text>
</comment>
<feature type="binding site" evidence="8">
    <location>
        <position position="190"/>
    </location>
    <ligand>
        <name>substrate</name>
    </ligand>
</feature>
<dbReference type="PROSITE" id="PS01326">
    <property type="entry name" value="DAP_EPIMERASE"/>
    <property type="match status" value="1"/>
</dbReference>
<evidence type="ECO:0000313" key="10">
    <source>
        <dbReference type="EMBL" id="QQG35669.1"/>
    </source>
</evidence>
<evidence type="ECO:0000256" key="3">
    <source>
        <dbReference type="ARBA" id="ARBA00013080"/>
    </source>
</evidence>
<feature type="binding site" evidence="8">
    <location>
        <position position="13"/>
    </location>
    <ligand>
        <name>substrate</name>
    </ligand>
</feature>
<dbReference type="EC" id="5.1.1.7" evidence="3 8"/>
<dbReference type="InterPro" id="IPR018510">
    <property type="entry name" value="DAP_epimerase_AS"/>
</dbReference>
<dbReference type="SUPFAM" id="SSF54506">
    <property type="entry name" value="Diaminopimelate epimerase-like"/>
    <property type="match status" value="2"/>
</dbReference>
<proteinExistence type="inferred from homology"/>
<keyword evidence="6 8" id="KW-0413">Isomerase</keyword>
<feature type="active site" description="Proton acceptor" evidence="8">
    <location>
        <position position="217"/>
    </location>
</feature>
<feature type="active site" description="Proton donor" evidence="8">
    <location>
        <position position="75"/>
    </location>
</feature>
<organism evidence="10 11">
    <name type="scientific">Micavibrio aeruginosavorus</name>
    <dbReference type="NCBI Taxonomy" id="349221"/>
    <lineage>
        <taxon>Bacteria</taxon>
        <taxon>Pseudomonadati</taxon>
        <taxon>Bdellovibrionota</taxon>
        <taxon>Bdellovibrionia</taxon>
        <taxon>Bdellovibrionales</taxon>
        <taxon>Pseudobdellovibrionaceae</taxon>
        <taxon>Micavibrio</taxon>
    </lineage>
</organism>
<accession>A0A7T5R198</accession>
<dbReference type="PANTHER" id="PTHR31689:SF0">
    <property type="entry name" value="DIAMINOPIMELATE EPIMERASE"/>
    <property type="match status" value="1"/>
</dbReference>
<dbReference type="GO" id="GO:0008837">
    <property type="term" value="F:diaminopimelate epimerase activity"/>
    <property type="evidence" value="ECO:0007669"/>
    <property type="project" value="UniProtKB-UniRule"/>
</dbReference>
<dbReference type="GO" id="GO:0009089">
    <property type="term" value="P:lysine biosynthetic process via diaminopimelate"/>
    <property type="evidence" value="ECO:0007669"/>
    <property type="project" value="UniProtKB-UniRule"/>
</dbReference>
<feature type="binding site" evidence="8">
    <location>
        <position position="46"/>
    </location>
    <ligand>
        <name>substrate</name>
    </ligand>
</feature>
<comment type="function">
    <text evidence="8">Catalyzes the stereoinversion of LL-2,6-diaminopimelate (L,L-DAP) to meso-diaminopimelate (meso-DAP), a precursor of L-lysine and an essential component of the bacterial peptidoglycan.</text>
</comment>
<dbReference type="GO" id="GO:0005829">
    <property type="term" value="C:cytosol"/>
    <property type="evidence" value="ECO:0007669"/>
    <property type="project" value="TreeGrafter"/>
</dbReference>
<keyword evidence="8" id="KW-0963">Cytoplasm</keyword>
<dbReference type="Proteomes" id="UP000595362">
    <property type="component" value="Chromosome"/>
</dbReference>
<evidence type="ECO:0000256" key="8">
    <source>
        <dbReference type="HAMAP-Rule" id="MF_00197"/>
    </source>
</evidence>
<feature type="binding site" evidence="8">
    <location>
        <position position="66"/>
    </location>
    <ligand>
        <name>substrate</name>
    </ligand>
</feature>
<comment type="subcellular location">
    <subcellularLocation>
        <location evidence="8">Cytoplasm</location>
    </subcellularLocation>
</comment>
<dbReference type="Pfam" id="PF01678">
    <property type="entry name" value="DAP_epimerase"/>
    <property type="match status" value="2"/>
</dbReference>
<comment type="catalytic activity">
    <reaction evidence="7 8">
        <text>(2S,6S)-2,6-diaminopimelate = meso-2,6-diaminopimelate</text>
        <dbReference type="Rhea" id="RHEA:15393"/>
        <dbReference type="ChEBI" id="CHEBI:57609"/>
        <dbReference type="ChEBI" id="CHEBI:57791"/>
        <dbReference type="EC" id="5.1.1.7"/>
    </reaction>
</comment>
<feature type="binding site" evidence="8">
    <location>
        <begin position="208"/>
        <end position="209"/>
    </location>
    <ligand>
        <name>substrate</name>
    </ligand>
</feature>
<feature type="binding site" evidence="8">
    <location>
        <begin position="218"/>
        <end position="219"/>
    </location>
    <ligand>
        <name>substrate</name>
    </ligand>
</feature>
<feature type="site" description="Could be important to modulate the pK values of the two catalytic cysteine residues" evidence="8">
    <location>
        <position position="159"/>
    </location>
</feature>
<comment type="pathway">
    <text evidence="1 8">Amino-acid biosynthesis; L-lysine biosynthesis via DAP pathway; DL-2,6-diaminopimelate from LL-2,6-diaminopimelate: step 1/1.</text>
</comment>
<feature type="binding site" evidence="8">
    <location>
        <begin position="76"/>
        <end position="77"/>
    </location>
    <ligand>
        <name>substrate</name>
    </ligand>
</feature>
<gene>
    <name evidence="8" type="primary">dapF</name>
    <name evidence="10" type="ORF">HYS17_09110</name>
</gene>
<dbReference type="NCBIfam" id="TIGR00652">
    <property type="entry name" value="DapF"/>
    <property type="match status" value="1"/>
</dbReference>
<evidence type="ECO:0000256" key="1">
    <source>
        <dbReference type="ARBA" id="ARBA00005196"/>
    </source>
</evidence>
<dbReference type="PANTHER" id="PTHR31689">
    <property type="entry name" value="DIAMINOPIMELATE EPIMERASE, CHLOROPLASTIC"/>
    <property type="match status" value="1"/>
</dbReference>
<evidence type="ECO:0000256" key="7">
    <source>
        <dbReference type="ARBA" id="ARBA00051712"/>
    </source>
</evidence>
<feature type="binding site" evidence="8">
    <location>
        <position position="157"/>
    </location>
    <ligand>
        <name>substrate</name>
    </ligand>
</feature>
<dbReference type="HAMAP" id="MF_00197">
    <property type="entry name" value="DAP_epimerase"/>
    <property type="match status" value="1"/>
</dbReference>
<evidence type="ECO:0000313" key="11">
    <source>
        <dbReference type="Proteomes" id="UP000595362"/>
    </source>
</evidence>